<dbReference type="EMBL" id="JAFHDT010000025">
    <property type="protein sequence ID" value="KAI7790797.1"/>
    <property type="molecule type" value="Genomic_DNA"/>
</dbReference>
<reference evidence="2" key="1">
    <citation type="submission" date="2021-02" db="EMBL/GenBank/DDBJ databases">
        <title>Comparative genomics reveals that relaxation of natural selection precedes convergent phenotypic evolution of cavefish.</title>
        <authorList>
            <person name="Peng Z."/>
        </authorList>
    </citation>
    <scope>NUCLEOTIDE SEQUENCE</scope>
    <source>
        <tissue evidence="2">Muscle</tissue>
    </source>
</reference>
<evidence type="ECO:0000313" key="3">
    <source>
        <dbReference type="Proteomes" id="UP001059041"/>
    </source>
</evidence>
<keyword evidence="3" id="KW-1185">Reference proteome</keyword>
<gene>
    <name evidence="2" type="ORF">IRJ41_001544</name>
</gene>
<protein>
    <submittedName>
        <fullName evidence="2">Uncharacterized protein</fullName>
    </submittedName>
</protein>
<feature type="compositionally biased region" description="Polar residues" evidence="1">
    <location>
        <begin position="13"/>
        <end position="26"/>
    </location>
</feature>
<evidence type="ECO:0000313" key="2">
    <source>
        <dbReference type="EMBL" id="KAI7790797.1"/>
    </source>
</evidence>
<accession>A0A9W7T4Z5</accession>
<comment type="caution">
    <text evidence="2">The sequence shown here is derived from an EMBL/GenBank/DDBJ whole genome shotgun (WGS) entry which is preliminary data.</text>
</comment>
<name>A0A9W7T4Z5_TRIRA</name>
<feature type="region of interest" description="Disordered" evidence="1">
    <location>
        <begin position="1"/>
        <end position="33"/>
    </location>
</feature>
<sequence>MANQCHRIAVPARQTSNPAPSVTSRVLQPRSDARRVCQRATKKHKVKSPTPHCDRSLLWINIPGRASLLHTQGRTKWKTANV</sequence>
<dbReference type="Proteomes" id="UP001059041">
    <property type="component" value="Linkage Group LG25"/>
</dbReference>
<evidence type="ECO:0000256" key="1">
    <source>
        <dbReference type="SAM" id="MobiDB-lite"/>
    </source>
</evidence>
<organism evidence="2 3">
    <name type="scientific">Triplophysa rosa</name>
    <name type="common">Cave loach</name>
    <dbReference type="NCBI Taxonomy" id="992332"/>
    <lineage>
        <taxon>Eukaryota</taxon>
        <taxon>Metazoa</taxon>
        <taxon>Chordata</taxon>
        <taxon>Craniata</taxon>
        <taxon>Vertebrata</taxon>
        <taxon>Euteleostomi</taxon>
        <taxon>Actinopterygii</taxon>
        <taxon>Neopterygii</taxon>
        <taxon>Teleostei</taxon>
        <taxon>Ostariophysi</taxon>
        <taxon>Cypriniformes</taxon>
        <taxon>Nemacheilidae</taxon>
        <taxon>Triplophysa</taxon>
    </lineage>
</organism>
<dbReference type="AlphaFoldDB" id="A0A9W7T4Z5"/>
<proteinExistence type="predicted"/>